<evidence type="ECO:0000259" key="7">
    <source>
        <dbReference type="PROSITE" id="PS50109"/>
    </source>
</evidence>
<dbReference type="EC" id="2.7.13.3" evidence="2"/>
<keyword evidence="4" id="KW-0808">Transferase</keyword>
<dbReference type="InterPro" id="IPR036097">
    <property type="entry name" value="HisK_dim/P_sf"/>
</dbReference>
<dbReference type="AlphaFoldDB" id="A0A918XTT0"/>
<keyword evidence="10" id="KW-1185">Reference proteome</keyword>
<proteinExistence type="predicted"/>
<evidence type="ECO:0000256" key="6">
    <source>
        <dbReference type="ARBA" id="ARBA00023012"/>
    </source>
</evidence>
<dbReference type="InterPro" id="IPR000700">
    <property type="entry name" value="PAS-assoc_C"/>
</dbReference>
<dbReference type="Pfam" id="PF08448">
    <property type="entry name" value="PAS_4"/>
    <property type="match status" value="1"/>
</dbReference>
<dbReference type="InterPro" id="IPR005467">
    <property type="entry name" value="His_kinase_dom"/>
</dbReference>
<dbReference type="SUPFAM" id="SSF55785">
    <property type="entry name" value="PYP-like sensor domain (PAS domain)"/>
    <property type="match status" value="2"/>
</dbReference>
<dbReference type="CDD" id="cd16922">
    <property type="entry name" value="HATPase_EvgS-ArcB-TorS-like"/>
    <property type="match status" value="1"/>
</dbReference>
<evidence type="ECO:0000313" key="10">
    <source>
        <dbReference type="Proteomes" id="UP000630353"/>
    </source>
</evidence>
<dbReference type="Pfam" id="PF12860">
    <property type="entry name" value="PAS_7"/>
    <property type="match status" value="1"/>
</dbReference>
<accession>A0A918XTT0</accession>
<comment type="catalytic activity">
    <reaction evidence="1">
        <text>ATP + protein L-histidine = ADP + protein N-phospho-L-histidine.</text>
        <dbReference type="EC" id="2.7.13.3"/>
    </reaction>
</comment>
<dbReference type="InterPro" id="IPR000014">
    <property type="entry name" value="PAS"/>
</dbReference>
<dbReference type="PANTHER" id="PTHR43047">
    <property type="entry name" value="TWO-COMPONENT HISTIDINE PROTEIN KINASE"/>
    <property type="match status" value="1"/>
</dbReference>
<gene>
    <name evidence="9" type="ORF">GCM10017083_34600</name>
</gene>
<name>A0A918XTT0_9PROT</name>
<dbReference type="InterPro" id="IPR036890">
    <property type="entry name" value="HATPase_C_sf"/>
</dbReference>
<dbReference type="FunFam" id="3.30.565.10:FF:000010">
    <property type="entry name" value="Sensor histidine kinase RcsC"/>
    <property type="match status" value="1"/>
</dbReference>
<feature type="domain" description="Histidine kinase" evidence="7">
    <location>
        <begin position="310"/>
        <end position="530"/>
    </location>
</feature>
<dbReference type="GO" id="GO:0009927">
    <property type="term" value="F:histidine phosphotransfer kinase activity"/>
    <property type="evidence" value="ECO:0007669"/>
    <property type="project" value="TreeGrafter"/>
</dbReference>
<dbReference type="NCBIfam" id="TIGR00229">
    <property type="entry name" value="sensory_box"/>
    <property type="match status" value="1"/>
</dbReference>
<dbReference type="Gene3D" id="3.30.565.10">
    <property type="entry name" value="Histidine kinase-like ATPase, C-terminal domain"/>
    <property type="match status" value="1"/>
</dbReference>
<keyword evidence="3" id="KW-0597">Phosphoprotein</keyword>
<dbReference type="Proteomes" id="UP000630353">
    <property type="component" value="Unassembled WGS sequence"/>
</dbReference>
<dbReference type="PROSITE" id="PS50109">
    <property type="entry name" value="HIS_KIN"/>
    <property type="match status" value="1"/>
</dbReference>
<reference evidence="9" key="2">
    <citation type="submission" date="2020-09" db="EMBL/GenBank/DDBJ databases">
        <authorList>
            <person name="Sun Q."/>
            <person name="Kim S."/>
        </authorList>
    </citation>
    <scope>NUCLEOTIDE SEQUENCE</scope>
    <source>
        <strain evidence="9">KCTC 42651</strain>
    </source>
</reference>
<dbReference type="SUPFAM" id="SSF47384">
    <property type="entry name" value="Homodimeric domain of signal transducing histidine kinase"/>
    <property type="match status" value="1"/>
</dbReference>
<dbReference type="Gene3D" id="3.30.450.20">
    <property type="entry name" value="PAS domain"/>
    <property type="match status" value="2"/>
</dbReference>
<dbReference type="GO" id="GO:0005886">
    <property type="term" value="C:plasma membrane"/>
    <property type="evidence" value="ECO:0007669"/>
    <property type="project" value="TreeGrafter"/>
</dbReference>
<dbReference type="RefSeq" id="WP_189991907.1">
    <property type="nucleotide sequence ID" value="NZ_BMZS01000008.1"/>
</dbReference>
<dbReference type="GO" id="GO:0000155">
    <property type="term" value="F:phosphorelay sensor kinase activity"/>
    <property type="evidence" value="ECO:0007669"/>
    <property type="project" value="InterPro"/>
</dbReference>
<dbReference type="InterPro" id="IPR035965">
    <property type="entry name" value="PAS-like_dom_sf"/>
</dbReference>
<dbReference type="PRINTS" id="PR00344">
    <property type="entry name" value="BCTRLSENSOR"/>
</dbReference>
<dbReference type="InterPro" id="IPR013656">
    <property type="entry name" value="PAS_4"/>
</dbReference>
<dbReference type="CDD" id="cd00082">
    <property type="entry name" value="HisKA"/>
    <property type="match status" value="1"/>
</dbReference>
<dbReference type="InterPro" id="IPR003661">
    <property type="entry name" value="HisK_dim/P_dom"/>
</dbReference>
<dbReference type="Pfam" id="PF02518">
    <property type="entry name" value="HATPase_c"/>
    <property type="match status" value="1"/>
</dbReference>
<keyword evidence="5" id="KW-0418">Kinase</keyword>
<reference evidence="9" key="1">
    <citation type="journal article" date="2014" name="Int. J. Syst. Evol. Microbiol.">
        <title>Complete genome sequence of Corynebacterium casei LMG S-19264T (=DSM 44701T), isolated from a smear-ripened cheese.</title>
        <authorList>
            <consortium name="US DOE Joint Genome Institute (JGI-PGF)"/>
            <person name="Walter F."/>
            <person name="Albersmeier A."/>
            <person name="Kalinowski J."/>
            <person name="Ruckert C."/>
        </authorList>
    </citation>
    <scope>NUCLEOTIDE SEQUENCE</scope>
    <source>
        <strain evidence="9">KCTC 42651</strain>
    </source>
</reference>
<dbReference type="Gene3D" id="1.10.287.130">
    <property type="match status" value="1"/>
</dbReference>
<dbReference type="InterPro" id="IPR004358">
    <property type="entry name" value="Sig_transdc_His_kin-like_C"/>
</dbReference>
<evidence type="ECO:0000256" key="4">
    <source>
        <dbReference type="ARBA" id="ARBA00022679"/>
    </source>
</evidence>
<dbReference type="InterPro" id="IPR003594">
    <property type="entry name" value="HATPase_dom"/>
</dbReference>
<organism evidence="9 10">
    <name type="scientific">Thalassobaculum fulvum</name>
    <dbReference type="NCBI Taxonomy" id="1633335"/>
    <lineage>
        <taxon>Bacteria</taxon>
        <taxon>Pseudomonadati</taxon>
        <taxon>Pseudomonadota</taxon>
        <taxon>Alphaproteobacteria</taxon>
        <taxon>Rhodospirillales</taxon>
        <taxon>Thalassobaculaceae</taxon>
        <taxon>Thalassobaculum</taxon>
    </lineage>
</organism>
<dbReference type="SUPFAM" id="SSF55874">
    <property type="entry name" value="ATPase domain of HSP90 chaperone/DNA topoisomerase II/histidine kinase"/>
    <property type="match status" value="1"/>
</dbReference>
<dbReference type="SMART" id="SM00388">
    <property type="entry name" value="HisKA"/>
    <property type="match status" value="1"/>
</dbReference>
<comment type="caution">
    <text evidence="9">The sequence shown here is derived from an EMBL/GenBank/DDBJ whole genome shotgun (WGS) entry which is preliminary data.</text>
</comment>
<evidence type="ECO:0000313" key="9">
    <source>
        <dbReference type="EMBL" id="GHD55534.1"/>
    </source>
</evidence>
<sequence>MWLPFAMTAAAVGVGLLAIVGMRRAQAMARRAQSEVDIADRRLSDFVQMSSDWFWEQDADLRFTYLSHSVWQHSTLTPEDHYGKTRRETAPLGVSEEEWAAHEAALARREPFKDFRFHRTGPDGACRCLSVSGVPVFDDSGVFKGYRGIGRDVTALIEAEQRANAINSRLVQAIDARSEGVAFWDSDDRLVMCNQAYRDLAGAARNALVPGVTWIDFMRASIAAGDIPAAVERQEAWLAERLEQRRSLPYSIEMLRDGRWLMISEQGTPDGGKLLTVTDISELKRRETALTEAVADAQLANRAKMAFLATMSHELRTPLNAIIGFAEIIQSGQFASNGAVQSEYAGYIHESGTHLLSVINDLLDVSRIEAGRVTLDEKPFALASLLEETDRMIRQRAEQNRLRLAIAAVDPSIGIRGDRRALKQILLNLLSNAIKFTPAGGAVTLTAEPDADGGLRIVVSDTGVGVEPERIVELFEPFRQLENVHARRHHGTGLGLFISKNLVEAHGGSIAFESSVGAGSKVTVVLPADRMIDAAAHGRRRAVG</sequence>
<dbReference type="Pfam" id="PF00512">
    <property type="entry name" value="HisKA"/>
    <property type="match status" value="1"/>
</dbReference>
<protein>
    <recommendedName>
        <fullName evidence="2">histidine kinase</fullName>
        <ecNumber evidence="2">2.7.13.3</ecNumber>
    </recommendedName>
</protein>
<keyword evidence="6" id="KW-0902">Two-component regulatory system</keyword>
<dbReference type="EMBL" id="BMZS01000008">
    <property type="protein sequence ID" value="GHD55534.1"/>
    <property type="molecule type" value="Genomic_DNA"/>
</dbReference>
<evidence type="ECO:0000256" key="1">
    <source>
        <dbReference type="ARBA" id="ARBA00000085"/>
    </source>
</evidence>
<evidence type="ECO:0000256" key="3">
    <source>
        <dbReference type="ARBA" id="ARBA00022553"/>
    </source>
</evidence>
<evidence type="ECO:0000259" key="8">
    <source>
        <dbReference type="PROSITE" id="PS50113"/>
    </source>
</evidence>
<dbReference type="SMART" id="SM00387">
    <property type="entry name" value="HATPase_c"/>
    <property type="match status" value="1"/>
</dbReference>
<feature type="domain" description="PAC" evidence="8">
    <location>
        <begin position="111"/>
        <end position="165"/>
    </location>
</feature>
<evidence type="ECO:0000256" key="2">
    <source>
        <dbReference type="ARBA" id="ARBA00012438"/>
    </source>
</evidence>
<evidence type="ECO:0000256" key="5">
    <source>
        <dbReference type="ARBA" id="ARBA00022777"/>
    </source>
</evidence>
<dbReference type="PANTHER" id="PTHR43047:SF72">
    <property type="entry name" value="OSMOSENSING HISTIDINE PROTEIN KINASE SLN1"/>
    <property type="match status" value="1"/>
</dbReference>
<dbReference type="PROSITE" id="PS50113">
    <property type="entry name" value="PAC"/>
    <property type="match status" value="1"/>
</dbReference>